<protein>
    <submittedName>
        <fullName evidence="1">Uncharacterized protein</fullName>
    </submittedName>
</protein>
<name>A0A6C0HS18_9ZZZZ</name>
<evidence type="ECO:0000313" key="1">
    <source>
        <dbReference type="EMBL" id="QHT83180.1"/>
    </source>
</evidence>
<reference evidence="1" key="1">
    <citation type="journal article" date="2020" name="Nature">
        <title>Giant virus diversity and host interactions through global metagenomics.</title>
        <authorList>
            <person name="Schulz F."/>
            <person name="Roux S."/>
            <person name="Paez-Espino D."/>
            <person name="Jungbluth S."/>
            <person name="Walsh D.A."/>
            <person name="Denef V.J."/>
            <person name="McMahon K.D."/>
            <person name="Konstantinidis K.T."/>
            <person name="Eloe-Fadrosh E.A."/>
            <person name="Kyrpides N.C."/>
            <person name="Woyke T."/>
        </authorList>
    </citation>
    <scope>NUCLEOTIDE SEQUENCE</scope>
    <source>
        <strain evidence="1">GVMAG-M-3300023184-167</strain>
    </source>
</reference>
<dbReference type="EMBL" id="MN740006">
    <property type="protein sequence ID" value="QHT83180.1"/>
    <property type="molecule type" value="Genomic_DNA"/>
</dbReference>
<sequence length="265" mass="29200">MANDGCLTKNYNPVPARLWERSSGKCSFIYEIGDSKEVFVPYFNKIVPVNKLAGLIKMLYKGNVLRYPSNASSSAFTKKMLISRIYKGLGSNRKKGWSSQTDSVTSPNTNYLERREYSIISNNANGEIQLPECTQPIIPANDDLPKPALPVIDIIDPPFPVDNKPAINNSNNFPIVPVKPVINRSIVTGGRLIYCSRENICTGTVKNSVNKPPCFPTSDSDVPGPIINLCYPKNFPIFIPSAPTTYTATSSKWPINGITTIPARN</sequence>
<organism evidence="1">
    <name type="scientific">viral metagenome</name>
    <dbReference type="NCBI Taxonomy" id="1070528"/>
    <lineage>
        <taxon>unclassified sequences</taxon>
        <taxon>metagenomes</taxon>
        <taxon>organismal metagenomes</taxon>
    </lineage>
</organism>
<proteinExistence type="predicted"/>
<accession>A0A6C0HS18</accession>
<dbReference type="AlphaFoldDB" id="A0A6C0HS18"/>